<dbReference type="InterPro" id="IPR001041">
    <property type="entry name" value="2Fe-2S_ferredoxin-type"/>
</dbReference>
<evidence type="ECO:0000259" key="2">
    <source>
        <dbReference type="PROSITE" id="PS51085"/>
    </source>
</evidence>
<dbReference type="Gene3D" id="3.10.20.30">
    <property type="match status" value="1"/>
</dbReference>
<dbReference type="Proteomes" id="UP000638263">
    <property type="component" value="Unassembled WGS sequence"/>
</dbReference>
<reference evidence="3" key="1">
    <citation type="journal article" date="2014" name="Int. J. Syst. Evol. Microbiol.">
        <title>Complete genome sequence of Corynebacterium casei LMG S-19264T (=DSM 44701T), isolated from a smear-ripened cheese.</title>
        <authorList>
            <consortium name="US DOE Joint Genome Institute (JGI-PGF)"/>
            <person name="Walter F."/>
            <person name="Albersmeier A."/>
            <person name="Kalinowski J."/>
            <person name="Ruckert C."/>
        </authorList>
    </citation>
    <scope>NUCLEOTIDE SEQUENCE</scope>
    <source>
        <strain evidence="3">CGMCC 4.3508</strain>
    </source>
</reference>
<reference evidence="3" key="2">
    <citation type="submission" date="2020-09" db="EMBL/GenBank/DDBJ databases">
        <authorList>
            <person name="Sun Q."/>
            <person name="Zhou Y."/>
        </authorList>
    </citation>
    <scope>NUCLEOTIDE SEQUENCE</scope>
    <source>
        <strain evidence="3">CGMCC 4.3508</strain>
    </source>
</reference>
<dbReference type="GO" id="GO:0051536">
    <property type="term" value="F:iron-sulfur cluster binding"/>
    <property type="evidence" value="ECO:0007669"/>
    <property type="project" value="InterPro"/>
</dbReference>
<sequence length="115" mass="12514">MAQVRVEPAGIDLDVAPGQTIFETALAAGVTWPTVCFGQARCTACALKILDGHQNAGPVEPEERDLLQQMASRRRRSAIRDTRIACRMTVLGPVTVDKRGAKRQTDPEANGDRNE</sequence>
<evidence type="ECO:0000313" key="4">
    <source>
        <dbReference type="Proteomes" id="UP000638263"/>
    </source>
</evidence>
<protein>
    <recommendedName>
        <fullName evidence="2">2Fe-2S ferredoxin-type domain-containing protein</fullName>
    </recommendedName>
</protein>
<evidence type="ECO:0000313" key="3">
    <source>
        <dbReference type="EMBL" id="GGL13223.1"/>
    </source>
</evidence>
<feature type="region of interest" description="Disordered" evidence="1">
    <location>
        <begin position="96"/>
        <end position="115"/>
    </location>
</feature>
<organism evidence="3 4">
    <name type="scientific">Nocardia jinanensis</name>
    <dbReference type="NCBI Taxonomy" id="382504"/>
    <lineage>
        <taxon>Bacteria</taxon>
        <taxon>Bacillati</taxon>
        <taxon>Actinomycetota</taxon>
        <taxon>Actinomycetes</taxon>
        <taxon>Mycobacteriales</taxon>
        <taxon>Nocardiaceae</taxon>
        <taxon>Nocardia</taxon>
    </lineage>
</organism>
<name>A0A917VTQ9_9NOCA</name>
<dbReference type="InterPro" id="IPR036010">
    <property type="entry name" value="2Fe-2S_ferredoxin-like_sf"/>
</dbReference>
<keyword evidence="4" id="KW-1185">Reference proteome</keyword>
<dbReference type="AlphaFoldDB" id="A0A917VTQ9"/>
<gene>
    <name evidence="3" type="ORF">GCM10011588_29560</name>
</gene>
<dbReference type="InterPro" id="IPR012675">
    <property type="entry name" value="Beta-grasp_dom_sf"/>
</dbReference>
<comment type="caution">
    <text evidence="3">The sequence shown here is derived from an EMBL/GenBank/DDBJ whole genome shotgun (WGS) entry which is preliminary data.</text>
</comment>
<dbReference type="Pfam" id="PF00111">
    <property type="entry name" value="Fer2"/>
    <property type="match status" value="1"/>
</dbReference>
<proteinExistence type="predicted"/>
<dbReference type="SUPFAM" id="SSF54292">
    <property type="entry name" value="2Fe-2S ferredoxin-like"/>
    <property type="match status" value="1"/>
</dbReference>
<dbReference type="EMBL" id="BMMH01000005">
    <property type="protein sequence ID" value="GGL13223.1"/>
    <property type="molecule type" value="Genomic_DNA"/>
</dbReference>
<accession>A0A917VTQ9</accession>
<evidence type="ECO:0000256" key="1">
    <source>
        <dbReference type="SAM" id="MobiDB-lite"/>
    </source>
</evidence>
<dbReference type="PROSITE" id="PS51085">
    <property type="entry name" value="2FE2S_FER_2"/>
    <property type="match status" value="1"/>
</dbReference>
<feature type="domain" description="2Fe-2S ferredoxin-type" evidence="2">
    <location>
        <begin position="2"/>
        <end position="102"/>
    </location>
</feature>